<evidence type="ECO:0000256" key="1">
    <source>
        <dbReference type="ARBA" id="ARBA00023125"/>
    </source>
</evidence>
<sequence length="198" mass="21671">MGRRRMTAGVCRRCGCEVPGSGRAVGVGCPRLVTERGHGSWYLRLELGRGPDGRRRRIRRGGFPTRKAAEEELRRLRGPRGRPLKVAEWLAWWLENHPGAASTVAGYADHARRYLVPLLGELLLAEVSAGHVEQMLATIADEHAKSRRPQRVDARSPPGSRRRRGGDGGAVELFVRSSVSLAVKPTLTTLGIASLLST</sequence>
<dbReference type="Pfam" id="PF14657">
    <property type="entry name" value="Arm-DNA-bind_4"/>
    <property type="match status" value="1"/>
</dbReference>
<dbReference type="Gene3D" id="1.10.150.130">
    <property type="match status" value="1"/>
</dbReference>
<organism evidence="4 5">
    <name type="scientific">Actinomadura harenae</name>
    <dbReference type="NCBI Taxonomy" id="2483351"/>
    <lineage>
        <taxon>Bacteria</taxon>
        <taxon>Bacillati</taxon>
        <taxon>Actinomycetota</taxon>
        <taxon>Actinomycetes</taxon>
        <taxon>Streptosporangiales</taxon>
        <taxon>Thermomonosporaceae</taxon>
        <taxon>Actinomadura</taxon>
    </lineage>
</organism>
<dbReference type="GO" id="GO:0003677">
    <property type="term" value="F:DNA binding"/>
    <property type="evidence" value="ECO:0007669"/>
    <property type="project" value="UniProtKB-KW"/>
</dbReference>
<reference evidence="4 5" key="1">
    <citation type="submission" date="2018-10" db="EMBL/GenBank/DDBJ databases">
        <title>Isolation from soil.</title>
        <authorList>
            <person name="Hu J."/>
        </authorList>
    </citation>
    <scope>NUCLEOTIDE SEQUENCE [LARGE SCALE GENOMIC DNA]</scope>
    <source>
        <strain evidence="4 5">NEAU-Ht49</strain>
    </source>
</reference>
<evidence type="ECO:0000259" key="3">
    <source>
        <dbReference type="Pfam" id="PF14657"/>
    </source>
</evidence>
<name>A0A3M2LPM9_9ACTN</name>
<dbReference type="AlphaFoldDB" id="A0A3M2LPM9"/>
<evidence type="ECO:0000313" key="5">
    <source>
        <dbReference type="Proteomes" id="UP000282674"/>
    </source>
</evidence>
<comment type="caution">
    <text evidence="4">The sequence shown here is derived from an EMBL/GenBank/DDBJ whole genome shotgun (WGS) entry which is preliminary data.</text>
</comment>
<feature type="compositionally biased region" description="Basic and acidic residues" evidence="2">
    <location>
        <begin position="143"/>
        <end position="154"/>
    </location>
</feature>
<accession>A0A3M2LPM9</accession>
<dbReference type="InterPro" id="IPR028259">
    <property type="entry name" value="AP2-like_int_N"/>
</dbReference>
<dbReference type="Proteomes" id="UP000282674">
    <property type="component" value="Unassembled WGS sequence"/>
</dbReference>
<dbReference type="EMBL" id="RFFG01000067">
    <property type="protein sequence ID" value="RMI39444.1"/>
    <property type="molecule type" value="Genomic_DNA"/>
</dbReference>
<protein>
    <recommendedName>
        <fullName evidence="3">AP2-like integrase N-terminal domain-containing protein</fullName>
    </recommendedName>
</protein>
<feature type="domain" description="AP2-like integrase N-terminal" evidence="3">
    <location>
        <begin position="40"/>
        <end position="75"/>
    </location>
</feature>
<keyword evidence="1" id="KW-0238">DNA-binding</keyword>
<gene>
    <name evidence="4" type="ORF">EBO15_29690</name>
</gene>
<evidence type="ECO:0000256" key="2">
    <source>
        <dbReference type="SAM" id="MobiDB-lite"/>
    </source>
</evidence>
<proteinExistence type="predicted"/>
<dbReference type="InterPro" id="IPR010998">
    <property type="entry name" value="Integrase_recombinase_N"/>
</dbReference>
<evidence type="ECO:0000313" key="4">
    <source>
        <dbReference type="EMBL" id="RMI39444.1"/>
    </source>
</evidence>
<feature type="region of interest" description="Disordered" evidence="2">
    <location>
        <begin position="143"/>
        <end position="168"/>
    </location>
</feature>
<keyword evidence="5" id="KW-1185">Reference proteome</keyword>